<sequence>MKLLFLVTSMMFMVSNHPFSMISLLILVSITISMFTFQMMSTSWFSYIFLLIMLSGMLMIFMYMATLSSNESFTLSLIPAFLMAPITVKIFLNPISSSSPQTWTIKQNLSSFSSLTILMVMFLFVTMVTVTKISTLQKGPLFSSF</sequence>
<protein>
    <submittedName>
        <fullName evidence="2">NADH dehydrogenase subunit 6</fullName>
    </submittedName>
</protein>
<accession>L7NVY1</accession>
<feature type="transmembrane region" description="Helical" evidence="1">
    <location>
        <begin position="112"/>
        <end position="130"/>
    </location>
</feature>
<keyword evidence="2" id="KW-0496">Mitochondrion</keyword>
<name>L7NVY1_LIPER</name>
<evidence type="ECO:0000313" key="2">
    <source>
        <dbReference type="EMBL" id="AFC77879.1"/>
    </source>
</evidence>
<evidence type="ECO:0000256" key="1">
    <source>
        <dbReference type="SAM" id="Phobius"/>
    </source>
</evidence>
<dbReference type="AlphaFoldDB" id="L7NVY1"/>
<geneLocation type="mitochondrion" evidence="2"/>
<proteinExistence type="predicted"/>
<organism evidence="2">
    <name type="scientific">Liphistius erawan</name>
    <name type="common">Trapdoor spider</name>
    <dbReference type="NCBI Taxonomy" id="1155480"/>
    <lineage>
        <taxon>Eukaryota</taxon>
        <taxon>Metazoa</taxon>
        <taxon>Ecdysozoa</taxon>
        <taxon>Arthropoda</taxon>
        <taxon>Chelicerata</taxon>
        <taxon>Arachnida</taxon>
        <taxon>Araneae</taxon>
        <taxon>Mesothelae</taxon>
        <taxon>Liphistiidae</taxon>
        <taxon>Liphistius</taxon>
    </lineage>
</organism>
<dbReference type="EMBL" id="JQ407803">
    <property type="protein sequence ID" value="AFC77879.1"/>
    <property type="molecule type" value="Genomic_DNA"/>
</dbReference>
<reference evidence="2" key="1">
    <citation type="submission" date="2012-01" db="EMBL/GenBank/DDBJ databases">
        <title>Mitochondrial genomes of three spider species.</title>
        <authorList>
            <person name="Podsiadlowski L."/>
            <person name="Arabi J."/>
            <person name="Fahrein K."/>
        </authorList>
    </citation>
    <scope>NUCLEOTIDE SEQUENCE</scope>
</reference>
<keyword evidence="1" id="KW-1133">Transmembrane helix</keyword>
<feature type="transmembrane region" description="Helical" evidence="1">
    <location>
        <begin position="44"/>
        <end position="65"/>
    </location>
</feature>
<feature type="transmembrane region" description="Helical" evidence="1">
    <location>
        <begin position="72"/>
        <end position="92"/>
    </location>
</feature>
<feature type="transmembrane region" description="Helical" evidence="1">
    <location>
        <begin position="21"/>
        <end position="38"/>
    </location>
</feature>
<keyword evidence="1" id="KW-0812">Transmembrane</keyword>
<gene>
    <name evidence="2" type="primary">NAD6</name>
</gene>
<keyword evidence="1" id="KW-0472">Membrane</keyword>